<keyword evidence="3" id="KW-1185">Reference proteome</keyword>
<protein>
    <submittedName>
        <fullName evidence="2">Uncharacterized protein</fullName>
    </submittedName>
</protein>
<comment type="caution">
    <text evidence="2">The sequence shown here is derived from an EMBL/GenBank/DDBJ whole genome shotgun (WGS) entry which is preliminary data.</text>
</comment>
<keyword evidence="1" id="KW-0812">Transmembrane</keyword>
<reference evidence="2" key="1">
    <citation type="submission" date="2022-06" db="EMBL/GenBank/DDBJ databases">
        <authorList>
            <person name="Goudenege D."/>
            <person name="Le Roux F."/>
        </authorList>
    </citation>
    <scope>NUCLEOTIDE SEQUENCE</scope>
    <source>
        <strain evidence="2">12-063</strain>
    </source>
</reference>
<accession>A0ABM9FNL3</accession>
<proteinExistence type="predicted"/>
<evidence type="ECO:0000313" key="3">
    <source>
        <dbReference type="Proteomes" id="UP001152658"/>
    </source>
</evidence>
<evidence type="ECO:0000313" key="2">
    <source>
        <dbReference type="EMBL" id="CAH8219826.1"/>
    </source>
</evidence>
<keyword evidence="1" id="KW-0472">Membrane</keyword>
<gene>
    <name evidence="2" type="ORF">VAE063_900448</name>
</gene>
<keyword evidence="1" id="KW-1133">Transmembrane helix</keyword>
<sequence length="46" mass="5110">MLSFSMAHNKNLHYSFLVIIMLAVYAALFSIISGDLAKTSTLLTVY</sequence>
<name>A0ABM9FNL3_9VIBR</name>
<dbReference type="Proteomes" id="UP001152658">
    <property type="component" value="Unassembled WGS sequence"/>
</dbReference>
<evidence type="ECO:0000256" key="1">
    <source>
        <dbReference type="SAM" id="Phobius"/>
    </source>
</evidence>
<feature type="transmembrane region" description="Helical" evidence="1">
    <location>
        <begin position="12"/>
        <end position="32"/>
    </location>
</feature>
<organism evidence="2 3">
    <name type="scientific">Vibrio aestuarianus</name>
    <dbReference type="NCBI Taxonomy" id="28171"/>
    <lineage>
        <taxon>Bacteria</taxon>
        <taxon>Pseudomonadati</taxon>
        <taxon>Pseudomonadota</taxon>
        <taxon>Gammaproteobacteria</taxon>
        <taxon>Vibrionales</taxon>
        <taxon>Vibrionaceae</taxon>
        <taxon>Vibrio</taxon>
    </lineage>
</organism>
<dbReference type="EMBL" id="CALYLK010000131">
    <property type="protein sequence ID" value="CAH8219826.1"/>
    <property type="molecule type" value="Genomic_DNA"/>
</dbReference>